<evidence type="ECO:0000313" key="6">
    <source>
        <dbReference type="Proteomes" id="UP000324632"/>
    </source>
</evidence>
<feature type="chain" id="PRO_5022751776" description="Ig-like domain-containing protein" evidence="3">
    <location>
        <begin position="19"/>
        <end position="300"/>
    </location>
</feature>
<dbReference type="GO" id="GO:0009897">
    <property type="term" value="C:external side of plasma membrane"/>
    <property type="evidence" value="ECO:0007669"/>
    <property type="project" value="TreeGrafter"/>
</dbReference>
<dbReference type="SMART" id="SM00409">
    <property type="entry name" value="IG"/>
    <property type="match status" value="1"/>
</dbReference>
<dbReference type="GO" id="GO:0019815">
    <property type="term" value="C:B cell receptor complex"/>
    <property type="evidence" value="ECO:0007669"/>
    <property type="project" value="TreeGrafter"/>
</dbReference>
<comment type="caution">
    <text evidence="5">The sequence shown here is derived from an EMBL/GenBank/DDBJ whole genome shotgun (WGS) entry which is preliminary data.</text>
</comment>
<feature type="domain" description="Ig-like" evidence="4">
    <location>
        <begin position="27"/>
        <end position="119"/>
    </location>
</feature>
<evidence type="ECO:0000259" key="4">
    <source>
        <dbReference type="PROSITE" id="PS50835"/>
    </source>
</evidence>
<keyword evidence="3" id="KW-0732">Signal</keyword>
<dbReference type="InterPro" id="IPR036179">
    <property type="entry name" value="Ig-like_dom_sf"/>
</dbReference>
<protein>
    <recommendedName>
        <fullName evidence="4">Ig-like domain-containing protein</fullName>
    </recommendedName>
</protein>
<sequence length="300" mass="33334">MDFALVLSMSFLAAVANGHQTQVQLKPDKPFQRVQISENASIECCYSCKENTHVTWIMNIHIVNGTTKPRFVNLSDEVKAEPMTEVDGVKCHRLILKNVSVDDTALYQCFINLTSRRFSIFTHGTFLQVYTRYKDNGADEKSNISQTSLIDYLAANGIDLLTQSHIPSERLAAGALDEIISLKRLLVGSISLSDDSLAAGENEGAGPENRETDCCQSSVEESSTDEKTEGQEGGGGEIGKGEEERGISAPLVLSQERMEEVQRKLQVLEEQLKRLQSVEDYHYKLQEALGKFSLQRVLDN</sequence>
<dbReference type="EMBL" id="SOYY01000024">
    <property type="protein sequence ID" value="KAA0703297.1"/>
    <property type="molecule type" value="Genomic_DNA"/>
</dbReference>
<name>A0A5A9N437_9TELE</name>
<keyword evidence="6" id="KW-1185">Reference proteome</keyword>
<dbReference type="Proteomes" id="UP000324632">
    <property type="component" value="Chromosome 24"/>
</dbReference>
<evidence type="ECO:0000256" key="1">
    <source>
        <dbReference type="ARBA" id="ARBA00023319"/>
    </source>
</evidence>
<evidence type="ECO:0000313" key="5">
    <source>
        <dbReference type="EMBL" id="KAA0703297.1"/>
    </source>
</evidence>
<dbReference type="Gene3D" id="2.60.40.10">
    <property type="entry name" value="Immunoglobulins"/>
    <property type="match status" value="1"/>
</dbReference>
<feature type="signal peptide" evidence="3">
    <location>
        <begin position="1"/>
        <end position="18"/>
    </location>
</feature>
<organism evidence="5 6">
    <name type="scientific">Triplophysa tibetana</name>
    <dbReference type="NCBI Taxonomy" id="1572043"/>
    <lineage>
        <taxon>Eukaryota</taxon>
        <taxon>Metazoa</taxon>
        <taxon>Chordata</taxon>
        <taxon>Craniata</taxon>
        <taxon>Vertebrata</taxon>
        <taxon>Euteleostomi</taxon>
        <taxon>Actinopterygii</taxon>
        <taxon>Neopterygii</taxon>
        <taxon>Teleostei</taxon>
        <taxon>Ostariophysi</taxon>
        <taxon>Cypriniformes</taxon>
        <taxon>Nemacheilidae</taxon>
        <taxon>Triplophysa</taxon>
    </lineage>
</organism>
<gene>
    <name evidence="5" type="ORF">E1301_Tti006906</name>
</gene>
<dbReference type="GO" id="GO:0050853">
    <property type="term" value="P:B cell receptor signaling pathway"/>
    <property type="evidence" value="ECO:0007669"/>
    <property type="project" value="TreeGrafter"/>
</dbReference>
<dbReference type="PANTHER" id="PTHR14334">
    <property type="entry name" value="B-CELL ANTIGEN RECEPTOR COMPLEX-ASSOCIATED PROTEIN"/>
    <property type="match status" value="1"/>
</dbReference>
<reference evidence="5 6" key="1">
    <citation type="journal article" date="2019" name="Mol. Ecol. Resour.">
        <title>Chromosome-level genome assembly of Triplophysa tibetana, a fish adapted to the harsh high-altitude environment of the Tibetan Plateau.</title>
        <authorList>
            <person name="Yang X."/>
            <person name="Liu H."/>
            <person name="Ma Z."/>
            <person name="Zou Y."/>
            <person name="Zou M."/>
            <person name="Mao Y."/>
            <person name="Li X."/>
            <person name="Wang H."/>
            <person name="Chen T."/>
            <person name="Wang W."/>
            <person name="Yang R."/>
        </authorList>
    </citation>
    <scope>NUCLEOTIDE SEQUENCE [LARGE SCALE GENOMIC DNA]</scope>
    <source>
        <strain evidence="5">TTIB1903HZAU</strain>
        <tissue evidence="5">Muscle</tissue>
    </source>
</reference>
<proteinExistence type="predicted"/>
<dbReference type="InterPro" id="IPR003599">
    <property type="entry name" value="Ig_sub"/>
</dbReference>
<dbReference type="InterPro" id="IPR013783">
    <property type="entry name" value="Ig-like_fold"/>
</dbReference>
<evidence type="ECO:0000256" key="2">
    <source>
        <dbReference type="SAM" id="MobiDB-lite"/>
    </source>
</evidence>
<accession>A0A5A9N437</accession>
<dbReference type="GO" id="GO:0030183">
    <property type="term" value="P:B cell differentiation"/>
    <property type="evidence" value="ECO:0007669"/>
    <property type="project" value="TreeGrafter"/>
</dbReference>
<keyword evidence="1" id="KW-0393">Immunoglobulin domain</keyword>
<dbReference type="PROSITE" id="PS50835">
    <property type="entry name" value="IG_LIKE"/>
    <property type="match status" value="1"/>
</dbReference>
<evidence type="ECO:0000256" key="3">
    <source>
        <dbReference type="SAM" id="SignalP"/>
    </source>
</evidence>
<dbReference type="AlphaFoldDB" id="A0A5A9N437"/>
<feature type="region of interest" description="Disordered" evidence="2">
    <location>
        <begin position="197"/>
        <end position="253"/>
    </location>
</feature>
<dbReference type="InterPro" id="IPR007110">
    <property type="entry name" value="Ig-like_dom"/>
</dbReference>
<dbReference type="SUPFAM" id="SSF48726">
    <property type="entry name" value="Immunoglobulin"/>
    <property type="match status" value="1"/>
</dbReference>
<dbReference type="PANTHER" id="PTHR14334:SF1">
    <property type="entry name" value="B-CELL ANTIGEN RECEPTOR COMPLEX-ASSOCIATED PROTEIN ALPHA CHAIN"/>
    <property type="match status" value="1"/>
</dbReference>